<keyword evidence="2" id="KW-1185">Reference proteome</keyword>
<dbReference type="AlphaFoldDB" id="A0A6A9QJ46"/>
<comment type="caution">
    <text evidence="1">The sequence shown here is derived from an EMBL/GenBank/DDBJ whole genome shotgun (WGS) entry which is preliminary data.</text>
</comment>
<reference evidence="1 2" key="1">
    <citation type="submission" date="2019-10" db="EMBL/GenBank/DDBJ databases">
        <title>Sequencing and Assembly of Multiple Reported Metal-Biooxidizing Members of the Extremely Thermoacidophilic Archaeal Family Sulfolobaceae.</title>
        <authorList>
            <person name="Counts J.A."/>
            <person name="Kelly R.M."/>
        </authorList>
    </citation>
    <scope>NUCLEOTIDE SEQUENCE [LARGE SCALE GENOMIC DNA]</scope>
    <source>
        <strain evidence="1 2">DSM 6482</strain>
    </source>
</reference>
<dbReference type="EMBL" id="WGGD01000005">
    <property type="protein sequence ID" value="MUN28250.1"/>
    <property type="molecule type" value="Genomic_DNA"/>
</dbReference>
<evidence type="ECO:0000313" key="2">
    <source>
        <dbReference type="Proteomes" id="UP000470772"/>
    </source>
</evidence>
<organism evidence="1 2">
    <name type="scientific">Sulfuracidifex metallicus DSM 6482 = JCM 9184</name>
    <dbReference type="NCBI Taxonomy" id="523847"/>
    <lineage>
        <taxon>Archaea</taxon>
        <taxon>Thermoproteota</taxon>
        <taxon>Thermoprotei</taxon>
        <taxon>Sulfolobales</taxon>
        <taxon>Sulfolobaceae</taxon>
        <taxon>Sulfuracidifex</taxon>
    </lineage>
</organism>
<accession>A0A6A9QJ46</accession>
<dbReference type="RefSeq" id="WP_156016162.1">
    <property type="nucleotide sequence ID" value="NZ_WGGD01000005.1"/>
</dbReference>
<sequence length="229" mass="26042">MKKVSAPFAGPISFPLLVAEDRGIMKDYKLSNSCQDTELGNIVLDSITNIWKAHGYTVKSGVYIRMYSIIGDKRSQKIYTVRKGTLADYNARLLALHMGKEVVNATPEEVLRMSKKGFAGIVGNEVALGEPLEEEFQRMGILVPSCFIAFKEEDENLLKIYDEGIRIMREEPDLASSVISEKSKYYEKDTMRKIISFYNHKRTENTQDLKKALEVYSKVETSVIKIRII</sequence>
<name>A0A6A9QJ46_SULME</name>
<gene>
    <name evidence="1" type="ORF">GC250_01925</name>
</gene>
<proteinExistence type="predicted"/>
<evidence type="ECO:0000313" key="1">
    <source>
        <dbReference type="EMBL" id="MUN28250.1"/>
    </source>
</evidence>
<dbReference type="Gene3D" id="3.40.190.200">
    <property type="match status" value="1"/>
</dbReference>
<dbReference type="Proteomes" id="UP000470772">
    <property type="component" value="Unassembled WGS sequence"/>
</dbReference>
<protein>
    <submittedName>
        <fullName evidence="1">DUF3834 domain-containing protein</fullName>
    </submittedName>
</protein>
<dbReference type="Pfam" id="PF12916">
    <property type="entry name" value="DUF3834"/>
    <property type="match status" value="1"/>
</dbReference>
<dbReference type="InterPro" id="IPR024533">
    <property type="entry name" value="DUF3834"/>
</dbReference>